<dbReference type="Proteomes" id="UP000005239">
    <property type="component" value="Unassembled WGS sequence"/>
</dbReference>
<dbReference type="EnsemblMetazoa" id="PPA35889.1">
    <property type="protein sequence ID" value="PPA35889.1"/>
    <property type="gene ID" value="WBGene00274258"/>
</dbReference>
<dbReference type="AlphaFoldDB" id="A0A2A6BMA2"/>
<organism evidence="1 2">
    <name type="scientific">Pristionchus pacificus</name>
    <name type="common">Parasitic nematode worm</name>
    <dbReference type="NCBI Taxonomy" id="54126"/>
    <lineage>
        <taxon>Eukaryota</taxon>
        <taxon>Metazoa</taxon>
        <taxon>Ecdysozoa</taxon>
        <taxon>Nematoda</taxon>
        <taxon>Chromadorea</taxon>
        <taxon>Rhabditida</taxon>
        <taxon>Rhabditina</taxon>
        <taxon>Diplogasteromorpha</taxon>
        <taxon>Diplogasteroidea</taxon>
        <taxon>Neodiplogasteridae</taxon>
        <taxon>Pristionchus</taxon>
    </lineage>
</organism>
<reference evidence="1" key="2">
    <citation type="submission" date="2022-06" db="UniProtKB">
        <authorList>
            <consortium name="EnsemblMetazoa"/>
        </authorList>
    </citation>
    <scope>IDENTIFICATION</scope>
    <source>
        <strain evidence="1">PS312</strain>
    </source>
</reference>
<protein>
    <submittedName>
        <fullName evidence="1">Uncharacterized protein</fullName>
    </submittedName>
</protein>
<sequence>MSYSVAMSGGLSSWSRVSVFGLPLNGVRRSGMALQQHVHHADQIVVSSELLPLVRVDRTVPVIEAPPLVSERNPPYHNLPADAEIDEIDPLRLLLSHRVVGRLNVAVHESGKLAQRVRRLDADHDQRVERKLLQWKRG</sequence>
<reference evidence="2" key="1">
    <citation type="journal article" date="2008" name="Nat. Genet.">
        <title>The Pristionchus pacificus genome provides a unique perspective on nematode lifestyle and parasitism.</title>
        <authorList>
            <person name="Dieterich C."/>
            <person name="Clifton S.W."/>
            <person name="Schuster L.N."/>
            <person name="Chinwalla A."/>
            <person name="Delehaunty K."/>
            <person name="Dinkelacker I."/>
            <person name="Fulton L."/>
            <person name="Fulton R."/>
            <person name="Godfrey J."/>
            <person name="Minx P."/>
            <person name="Mitreva M."/>
            <person name="Roeseler W."/>
            <person name="Tian H."/>
            <person name="Witte H."/>
            <person name="Yang S.P."/>
            <person name="Wilson R.K."/>
            <person name="Sommer R.J."/>
        </authorList>
    </citation>
    <scope>NUCLEOTIDE SEQUENCE [LARGE SCALE GENOMIC DNA]</scope>
    <source>
        <strain evidence="2">PS312</strain>
    </source>
</reference>
<name>A0A2A6BMA2_PRIPA</name>
<keyword evidence="2" id="KW-1185">Reference proteome</keyword>
<accession>A0A8R1UQ66</accession>
<proteinExistence type="predicted"/>
<accession>A0A2A6BMA2</accession>
<gene>
    <name evidence="1" type="primary">WBGene00274258</name>
</gene>
<evidence type="ECO:0000313" key="2">
    <source>
        <dbReference type="Proteomes" id="UP000005239"/>
    </source>
</evidence>
<evidence type="ECO:0000313" key="1">
    <source>
        <dbReference type="EnsemblMetazoa" id="PPA35889.1"/>
    </source>
</evidence>